<dbReference type="EMBL" id="KN837128">
    <property type="protein sequence ID" value="KIJ42718.1"/>
    <property type="molecule type" value="Genomic_DNA"/>
</dbReference>
<accession>A0A0C9UI20</accession>
<dbReference type="AlphaFoldDB" id="A0A0C9UI20"/>
<dbReference type="HOGENOM" id="CLU_037356_1_0_1"/>
<name>A0A0C9UI20_SPHS4</name>
<keyword evidence="2" id="KW-1185">Reference proteome</keyword>
<sequence length="237" mass="26821">MSILNTVRDKYEGYFLEEDVDVAAWINKVAADIPRTTFMYQLKVYQMKVVFGSCINFEMAFNEFDKNSFIPHHQTMQWITDVSTPLQVGSQIRKGCKNDSQVLASVKLPTGPEFLSLILKHCSLSIEQIYTQIIPYMERDNEKWPCSATGSEHAAYMQIHQCAPAPNKGKKPMTGSLQSRIAAHAQQLARTALPYDEVPPSRVPDVEMNALVMTGVRSTFHDESAIHLDTELDDIYD</sequence>
<organism evidence="1 2">
    <name type="scientific">Sphaerobolus stellatus (strain SS14)</name>
    <dbReference type="NCBI Taxonomy" id="990650"/>
    <lineage>
        <taxon>Eukaryota</taxon>
        <taxon>Fungi</taxon>
        <taxon>Dikarya</taxon>
        <taxon>Basidiomycota</taxon>
        <taxon>Agaricomycotina</taxon>
        <taxon>Agaricomycetes</taxon>
        <taxon>Phallomycetidae</taxon>
        <taxon>Geastrales</taxon>
        <taxon>Sphaerobolaceae</taxon>
        <taxon>Sphaerobolus</taxon>
    </lineage>
</organism>
<dbReference type="Proteomes" id="UP000054279">
    <property type="component" value="Unassembled WGS sequence"/>
</dbReference>
<protein>
    <submittedName>
        <fullName evidence="1">Uncharacterized protein</fullName>
    </submittedName>
</protein>
<evidence type="ECO:0000313" key="2">
    <source>
        <dbReference type="Proteomes" id="UP000054279"/>
    </source>
</evidence>
<evidence type="ECO:0000313" key="1">
    <source>
        <dbReference type="EMBL" id="KIJ42718.1"/>
    </source>
</evidence>
<reference evidence="1 2" key="1">
    <citation type="submission" date="2014-06" db="EMBL/GenBank/DDBJ databases">
        <title>Evolutionary Origins and Diversification of the Mycorrhizal Mutualists.</title>
        <authorList>
            <consortium name="DOE Joint Genome Institute"/>
            <consortium name="Mycorrhizal Genomics Consortium"/>
            <person name="Kohler A."/>
            <person name="Kuo A."/>
            <person name="Nagy L.G."/>
            <person name="Floudas D."/>
            <person name="Copeland A."/>
            <person name="Barry K.W."/>
            <person name="Cichocki N."/>
            <person name="Veneault-Fourrey C."/>
            <person name="LaButti K."/>
            <person name="Lindquist E.A."/>
            <person name="Lipzen A."/>
            <person name="Lundell T."/>
            <person name="Morin E."/>
            <person name="Murat C."/>
            <person name="Riley R."/>
            <person name="Ohm R."/>
            <person name="Sun H."/>
            <person name="Tunlid A."/>
            <person name="Henrissat B."/>
            <person name="Grigoriev I.V."/>
            <person name="Hibbett D.S."/>
            <person name="Martin F."/>
        </authorList>
    </citation>
    <scope>NUCLEOTIDE SEQUENCE [LARGE SCALE GENOMIC DNA]</scope>
    <source>
        <strain evidence="1 2">SS14</strain>
    </source>
</reference>
<proteinExistence type="predicted"/>
<gene>
    <name evidence="1" type="ORF">M422DRAFT_254167</name>
</gene>